<organism evidence="2 3">
    <name type="scientific">Fervidobacterium thailandense</name>
    <dbReference type="NCBI Taxonomy" id="1008305"/>
    <lineage>
        <taxon>Bacteria</taxon>
        <taxon>Thermotogati</taxon>
        <taxon>Thermotogota</taxon>
        <taxon>Thermotogae</taxon>
        <taxon>Thermotogales</taxon>
        <taxon>Fervidobacteriaceae</taxon>
        <taxon>Fervidobacterium</taxon>
    </lineage>
</organism>
<dbReference type="OrthoDB" id="48949at2"/>
<keyword evidence="1" id="KW-0812">Transmembrane</keyword>
<reference evidence="3" key="1">
    <citation type="submission" date="2016-04" db="EMBL/GenBank/DDBJ databases">
        <title>The genome sequence project of a novel Fervidobacterium isolate from a hot spring in Thailand.</title>
        <authorList>
            <person name="Gonzalez J.M."/>
            <person name="Cuecas A."/>
            <person name="Kanoksilapatham W."/>
        </authorList>
    </citation>
    <scope>NUCLEOTIDE SEQUENCE [LARGE SCALE GENOMIC DNA]</scope>
    <source>
        <strain evidence="3">FC2004</strain>
    </source>
</reference>
<feature type="transmembrane region" description="Helical" evidence="1">
    <location>
        <begin position="111"/>
        <end position="130"/>
    </location>
</feature>
<dbReference type="Proteomes" id="UP000094570">
    <property type="component" value="Unassembled WGS sequence"/>
</dbReference>
<evidence type="ECO:0000256" key="1">
    <source>
        <dbReference type="SAM" id="Phobius"/>
    </source>
</evidence>
<sequence>MRTKGVVLGIVLLLITSAVIFAEDGTASKKLAWTKDTTVLDLFGIGLLKPNINEKGQIVGLQGFNILLGYRWKNYFEPLELQKITFFWDVGFVFLIPYAGVGLDYPIDQKFYLSAGFMVTPFIIFLVPPAPYVTLGITF</sequence>
<feature type="transmembrane region" description="Helical" evidence="1">
    <location>
        <begin position="81"/>
        <end position="99"/>
    </location>
</feature>
<dbReference type="AlphaFoldDB" id="A0A1E3G1U6"/>
<evidence type="ECO:0000313" key="3">
    <source>
        <dbReference type="Proteomes" id="UP000094570"/>
    </source>
</evidence>
<dbReference type="EMBL" id="LWAF01000011">
    <property type="protein sequence ID" value="ODN30120.1"/>
    <property type="molecule type" value="Genomic_DNA"/>
</dbReference>
<dbReference type="RefSeq" id="WP_069293535.1">
    <property type="nucleotide sequence ID" value="NZ_CP140110.1"/>
</dbReference>
<accession>A0A1E3G1U6</accession>
<comment type="caution">
    <text evidence="2">The sequence shown here is derived from an EMBL/GenBank/DDBJ whole genome shotgun (WGS) entry which is preliminary data.</text>
</comment>
<evidence type="ECO:0000313" key="2">
    <source>
        <dbReference type="EMBL" id="ODN30120.1"/>
    </source>
</evidence>
<name>A0A1E3G1U6_9BACT</name>
<keyword evidence="3" id="KW-1185">Reference proteome</keyword>
<protein>
    <submittedName>
        <fullName evidence="2">Uncharacterized protein</fullName>
    </submittedName>
</protein>
<keyword evidence="1" id="KW-1133">Transmembrane helix</keyword>
<keyword evidence="1" id="KW-0472">Membrane</keyword>
<gene>
    <name evidence="2" type="ORF">A4H02_07405</name>
</gene>
<proteinExistence type="predicted"/>